<dbReference type="AlphaFoldDB" id="A0A9P7NAI1"/>
<keyword evidence="3" id="KW-1185">Reference proteome</keyword>
<feature type="region of interest" description="Disordered" evidence="1">
    <location>
        <begin position="1"/>
        <end position="111"/>
    </location>
</feature>
<feature type="compositionally biased region" description="Gly residues" evidence="1">
    <location>
        <begin position="319"/>
        <end position="329"/>
    </location>
</feature>
<feature type="compositionally biased region" description="Polar residues" evidence="1">
    <location>
        <begin position="46"/>
        <end position="58"/>
    </location>
</feature>
<comment type="caution">
    <text evidence="2">The sequence shown here is derived from an EMBL/GenBank/DDBJ whole genome shotgun (WGS) entry which is preliminary data.</text>
</comment>
<name>A0A9P7NAI1_9HYPO</name>
<feature type="region of interest" description="Disordered" evidence="1">
    <location>
        <begin position="467"/>
        <end position="488"/>
    </location>
</feature>
<feature type="compositionally biased region" description="Low complexity" evidence="1">
    <location>
        <begin position="35"/>
        <end position="44"/>
    </location>
</feature>
<organism evidence="2 3">
    <name type="scientific">Claviceps pusilla</name>
    <dbReference type="NCBI Taxonomy" id="123648"/>
    <lineage>
        <taxon>Eukaryota</taxon>
        <taxon>Fungi</taxon>
        <taxon>Dikarya</taxon>
        <taxon>Ascomycota</taxon>
        <taxon>Pezizomycotina</taxon>
        <taxon>Sordariomycetes</taxon>
        <taxon>Hypocreomycetidae</taxon>
        <taxon>Hypocreales</taxon>
        <taxon>Clavicipitaceae</taxon>
        <taxon>Claviceps</taxon>
    </lineage>
</organism>
<feature type="region of interest" description="Disordered" evidence="1">
    <location>
        <begin position="288"/>
        <end position="336"/>
    </location>
</feature>
<feature type="compositionally biased region" description="Polar residues" evidence="1">
    <location>
        <begin position="288"/>
        <end position="311"/>
    </location>
</feature>
<feature type="compositionally biased region" description="Low complexity" evidence="1">
    <location>
        <begin position="59"/>
        <end position="86"/>
    </location>
</feature>
<evidence type="ECO:0000256" key="1">
    <source>
        <dbReference type="SAM" id="MobiDB-lite"/>
    </source>
</evidence>
<dbReference type="Proteomes" id="UP000748025">
    <property type="component" value="Unassembled WGS sequence"/>
</dbReference>
<gene>
    <name evidence="2" type="ORF">E4U43_000543</name>
</gene>
<proteinExistence type="predicted"/>
<sequence>MVKVRSSRRVAGLKPIDYDHEIDLVNHDGAEHDSASTSQSAADTGPASTTSPLLSSVAQTEQDQGQQQQQQQQQQTSGSQDSRQSQHASPEQSPDPDAARHAAVSRQHEACLASQDSLPHPAMQPSIQVQVATPDVFSDSHQHVIPKRPHEVRETAIDIMYENERGCFMCGAALFSSKALGGLDPSAWTNAYHKPSPTNIHTAVVPDPSWEWVWPEWRVNYQDGVDEGGWEYSFAFAKAFSWHTAQWWNSFVRRRAWIRKRAKRQNMQTDSGGNLLNSDYFIIQPASHTRQRQSTGSLVSSREPSKSSMTRSFIREVQGEGGGGGGGGGGDEETNREIEDIETLLSVLRTARIDREKREAVDNYLEHAIDLSALQDEMHEIMSILVFQASRRQLLAHLMQQYDQVVRRLEDNDESNDKKLLQRKEALEGAVKHADEEVSRLAYWSDIKKMAESGDLRLSLNEEQNWLDTRPGLDGSGPDAPNRGKLPG</sequence>
<accession>A0A9P7NAI1</accession>
<evidence type="ECO:0000313" key="3">
    <source>
        <dbReference type="Proteomes" id="UP000748025"/>
    </source>
</evidence>
<dbReference type="EMBL" id="SRPW01001160">
    <property type="protein sequence ID" value="KAG6005802.1"/>
    <property type="molecule type" value="Genomic_DNA"/>
</dbReference>
<dbReference type="OrthoDB" id="72441at2759"/>
<reference evidence="2" key="1">
    <citation type="journal article" date="2020" name="bioRxiv">
        <title>Whole genome comparisons of ergot fungi reveals the divergence and evolution of species within the genus Claviceps are the result of varying mechanisms driving genome evolution and host range expansion.</title>
        <authorList>
            <person name="Wyka S.A."/>
            <person name="Mondo S.J."/>
            <person name="Liu M."/>
            <person name="Dettman J."/>
            <person name="Nalam V."/>
            <person name="Broders K.D."/>
        </authorList>
    </citation>
    <scope>NUCLEOTIDE SEQUENCE</scope>
    <source>
        <strain evidence="2">CCC 602</strain>
    </source>
</reference>
<protein>
    <recommendedName>
        <fullName evidence="4">Meiotically up-regulated 65 protein</fullName>
    </recommendedName>
</protein>
<feature type="compositionally biased region" description="Basic and acidic residues" evidence="1">
    <location>
        <begin position="16"/>
        <end position="34"/>
    </location>
</feature>
<evidence type="ECO:0008006" key="4">
    <source>
        <dbReference type="Google" id="ProtNLM"/>
    </source>
</evidence>
<evidence type="ECO:0000313" key="2">
    <source>
        <dbReference type="EMBL" id="KAG6005802.1"/>
    </source>
</evidence>